<proteinExistence type="inferred from homology"/>
<dbReference type="RefSeq" id="WP_188376007.1">
    <property type="nucleotide sequence ID" value="NZ_BMEL01000001.1"/>
</dbReference>
<dbReference type="Pfam" id="PF18146">
    <property type="entry name" value="CinA_KH"/>
    <property type="match status" value="1"/>
</dbReference>
<evidence type="ECO:0000256" key="1">
    <source>
        <dbReference type="HAMAP-Rule" id="MF_00226"/>
    </source>
</evidence>
<dbReference type="CDD" id="cd00885">
    <property type="entry name" value="cinA"/>
    <property type="match status" value="1"/>
</dbReference>
<dbReference type="InterPro" id="IPR008136">
    <property type="entry name" value="CinA_C"/>
</dbReference>
<dbReference type="InterPro" id="IPR001453">
    <property type="entry name" value="MoaB/Mog_dom"/>
</dbReference>
<dbReference type="NCBIfam" id="TIGR00200">
    <property type="entry name" value="cinA_nterm"/>
    <property type="match status" value="1"/>
</dbReference>
<reference evidence="3" key="2">
    <citation type="submission" date="2020-09" db="EMBL/GenBank/DDBJ databases">
        <authorList>
            <person name="Sun Q."/>
            <person name="Zhou Y."/>
        </authorList>
    </citation>
    <scope>NUCLEOTIDE SEQUENCE</scope>
    <source>
        <strain evidence="3">CGMCC 1.12153</strain>
    </source>
</reference>
<accession>A0A917AYH4</accession>
<dbReference type="Gene3D" id="3.40.980.10">
    <property type="entry name" value="MoaB/Mog-like domain"/>
    <property type="match status" value="1"/>
</dbReference>
<evidence type="ECO:0000259" key="2">
    <source>
        <dbReference type="SMART" id="SM00852"/>
    </source>
</evidence>
<dbReference type="Pfam" id="PF00994">
    <property type="entry name" value="MoCF_biosynth"/>
    <property type="match status" value="1"/>
</dbReference>
<dbReference type="InterPro" id="IPR036653">
    <property type="entry name" value="CinA-like_C"/>
</dbReference>
<dbReference type="SMART" id="SM00852">
    <property type="entry name" value="MoCF_biosynth"/>
    <property type="match status" value="1"/>
</dbReference>
<dbReference type="Gene3D" id="3.30.70.2860">
    <property type="match status" value="1"/>
</dbReference>
<dbReference type="PANTHER" id="PTHR13939:SF0">
    <property type="entry name" value="NMN AMIDOHYDROLASE-LIKE PROTEIN YFAY"/>
    <property type="match status" value="1"/>
</dbReference>
<dbReference type="AlphaFoldDB" id="A0A917AYH4"/>
<sequence length="409" mass="45136">MRMEVIAVGTELLLGQIANTNAQWISRELAHYGANIYHHSVVGDNLTRVVESFEQAKQRSDVVIVTGGLGPTEDDLTREAACEVLQDELIEHEPTMNKIAHFYKKNDHQMTENNRKQSHVLKKAKVLENSEGMAPGQIVEANDATFIFLPGVPAEMKSLMNDFVFTYLTEKYQLETKIKSEMLRFIGIGESTLEEKLKDLIAQQTNPTIAPLAGEGDVAIRLTASGKHPERKIANMKTSILERVGHYYFGSDSITIEEAVQDLLVQKSLTIGSAESLTGGKFIERVIRLTGASSICQGGLVAYTPDAKQRVIQVPEEIITRHGTISSECAEEMAIQAQKLLHVDISISFTGVAGPSSSEGHEPGLVYIGIKANDAPAEVIQCYFDGSRDKIRQRTVTKGFELLFHKLNL</sequence>
<dbReference type="InterPro" id="IPR036425">
    <property type="entry name" value="MoaB/Mog-like_dom_sf"/>
</dbReference>
<dbReference type="NCBIfam" id="TIGR00199">
    <property type="entry name" value="PncC_domain"/>
    <property type="match status" value="1"/>
</dbReference>
<comment type="similarity">
    <text evidence="1">Belongs to the CinA family.</text>
</comment>
<dbReference type="PANTHER" id="PTHR13939">
    <property type="entry name" value="NICOTINAMIDE-NUCLEOTIDE AMIDOHYDROLASE PNCC"/>
    <property type="match status" value="1"/>
</dbReference>
<dbReference type="PIRSF" id="PIRSF006728">
    <property type="entry name" value="CinA"/>
    <property type="match status" value="1"/>
</dbReference>
<dbReference type="SUPFAM" id="SSF142433">
    <property type="entry name" value="CinA-like"/>
    <property type="match status" value="1"/>
</dbReference>
<dbReference type="Gene3D" id="3.90.950.20">
    <property type="entry name" value="CinA-like"/>
    <property type="match status" value="1"/>
</dbReference>
<dbReference type="HAMAP" id="MF_00226_B">
    <property type="entry name" value="CinA_B"/>
    <property type="match status" value="1"/>
</dbReference>
<evidence type="ECO:0000313" key="3">
    <source>
        <dbReference type="EMBL" id="GGF10504.1"/>
    </source>
</evidence>
<dbReference type="InterPro" id="IPR041424">
    <property type="entry name" value="CinA_KH"/>
</dbReference>
<dbReference type="NCBIfam" id="NF001813">
    <property type="entry name" value="PRK00549.1"/>
    <property type="match status" value="1"/>
</dbReference>
<dbReference type="Proteomes" id="UP000660110">
    <property type="component" value="Unassembled WGS sequence"/>
</dbReference>
<name>A0A917AYH4_HALAA</name>
<gene>
    <name evidence="1 3" type="primary">cinA</name>
    <name evidence="3" type="ORF">GCM10010954_06360</name>
</gene>
<keyword evidence="4" id="KW-1185">Reference proteome</keyword>
<dbReference type="InterPro" id="IPR008135">
    <property type="entry name" value="Competence-induced_CinA"/>
</dbReference>
<dbReference type="Pfam" id="PF02464">
    <property type="entry name" value="CinA"/>
    <property type="match status" value="1"/>
</dbReference>
<feature type="domain" description="MoaB/Mog" evidence="2">
    <location>
        <begin position="4"/>
        <end position="171"/>
    </location>
</feature>
<reference evidence="3" key="1">
    <citation type="journal article" date="2014" name="Int. J. Syst. Evol. Microbiol.">
        <title>Complete genome sequence of Corynebacterium casei LMG S-19264T (=DSM 44701T), isolated from a smear-ripened cheese.</title>
        <authorList>
            <consortium name="US DOE Joint Genome Institute (JGI-PGF)"/>
            <person name="Walter F."/>
            <person name="Albersmeier A."/>
            <person name="Kalinowski J."/>
            <person name="Ruckert C."/>
        </authorList>
    </citation>
    <scope>NUCLEOTIDE SEQUENCE</scope>
    <source>
        <strain evidence="3">CGMCC 1.12153</strain>
    </source>
</reference>
<comment type="caution">
    <text evidence="3">The sequence shown here is derived from an EMBL/GenBank/DDBJ whole genome shotgun (WGS) entry which is preliminary data.</text>
</comment>
<protein>
    <recommendedName>
        <fullName evidence="1">Putative competence-damage inducible protein</fullName>
    </recommendedName>
</protein>
<dbReference type="EMBL" id="BMEL01000001">
    <property type="protein sequence ID" value="GGF10504.1"/>
    <property type="molecule type" value="Genomic_DNA"/>
</dbReference>
<organism evidence="3 4">
    <name type="scientific">Halobacillus andaensis</name>
    <dbReference type="NCBI Taxonomy" id="1176239"/>
    <lineage>
        <taxon>Bacteria</taxon>
        <taxon>Bacillati</taxon>
        <taxon>Bacillota</taxon>
        <taxon>Bacilli</taxon>
        <taxon>Bacillales</taxon>
        <taxon>Bacillaceae</taxon>
        <taxon>Halobacillus</taxon>
    </lineage>
</organism>
<dbReference type="InterPro" id="IPR050101">
    <property type="entry name" value="CinA"/>
</dbReference>
<dbReference type="SUPFAM" id="SSF53218">
    <property type="entry name" value="Molybdenum cofactor biosynthesis proteins"/>
    <property type="match status" value="1"/>
</dbReference>
<dbReference type="NCBIfam" id="TIGR00177">
    <property type="entry name" value="molyb_syn"/>
    <property type="match status" value="1"/>
</dbReference>
<evidence type="ECO:0000313" key="4">
    <source>
        <dbReference type="Proteomes" id="UP000660110"/>
    </source>
</evidence>